<evidence type="ECO:0000313" key="2">
    <source>
        <dbReference type="Proteomes" id="UP000489600"/>
    </source>
</evidence>
<organism evidence="1 2">
    <name type="scientific">Arabis nemorensis</name>
    <dbReference type="NCBI Taxonomy" id="586526"/>
    <lineage>
        <taxon>Eukaryota</taxon>
        <taxon>Viridiplantae</taxon>
        <taxon>Streptophyta</taxon>
        <taxon>Embryophyta</taxon>
        <taxon>Tracheophyta</taxon>
        <taxon>Spermatophyta</taxon>
        <taxon>Magnoliopsida</taxon>
        <taxon>eudicotyledons</taxon>
        <taxon>Gunneridae</taxon>
        <taxon>Pentapetalae</taxon>
        <taxon>rosids</taxon>
        <taxon>malvids</taxon>
        <taxon>Brassicales</taxon>
        <taxon>Brassicaceae</taxon>
        <taxon>Arabideae</taxon>
        <taxon>Arabis</taxon>
    </lineage>
</organism>
<accession>A0A565BMZ4</accession>
<dbReference type="OrthoDB" id="25002at2759"/>
<dbReference type="Proteomes" id="UP000489600">
    <property type="component" value="Unassembled WGS sequence"/>
</dbReference>
<evidence type="ECO:0000313" key="1">
    <source>
        <dbReference type="EMBL" id="VVB02962.1"/>
    </source>
</evidence>
<protein>
    <submittedName>
        <fullName evidence="1">Uncharacterized protein</fullName>
    </submittedName>
</protein>
<sequence length="260" mass="29061">MDIAVAGEDAPFRWDHVRVKLKKEIVTLGMPSVSPIERVGTYSMCIEFLVLTATPRNRKRRKKGAERDLQSVMETADFSPKELNGEDTVFGSGSMSESGRKALYVHVMKAYGTEYQIQENFRGLNLLASGYRVDSTSSRIVLTATLGNEDVGEQKHTCNEEVMFVAAEPFEEPLVTGPETFELLGRCVIRLDQVERRSHGSSSSNISMRICLEGGYNNVQHESSNDTDKQETTKAQDRFAEIEDPKGYGFGAYENQMHTA</sequence>
<dbReference type="AlphaFoldDB" id="A0A565BMZ4"/>
<gene>
    <name evidence="1" type="ORF">ANE_LOCUS13406</name>
</gene>
<keyword evidence="2" id="KW-1185">Reference proteome</keyword>
<name>A0A565BMZ4_9BRAS</name>
<reference evidence="1" key="1">
    <citation type="submission" date="2019-07" db="EMBL/GenBank/DDBJ databases">
        <authorList>
            <person name="Dittberner H."/>
        </authorList>
    </citation>
    <scope>NUCLEOTIDE SEQUENCE [LARGE SCALE GENOMIC DNA]</scope>
</reference>
<dbReference type="EMBL" id="CABITT030000004">
    <property type="protein sequence ID" value="VVB02962.1"/>
    <property type="molecule type" value="Genomic_DNA"/>
</dbReference>
<comment type="caution">
    <text evidence="1">The sequence shown here is derived from an EMBL/GenBank/DDBJ whole genome shotgun (WGS) entry which is preliminary data.</text>
</comment>
<proteinExistence type="predicted"/>